<organism evidence="9 10">
    <name type="scientific">Candidatus Contendobacter odensis Run_B_J11</name>
    <dbReference type="NCBI Taxonomy" id="1400861"/>
    <lineage>
        <taxon>Bacteria</taxon>
        <taxon>Pseudomonadati</taxon>
        <taxon>Pseudomonadota</taxon>
        <taxon>Gammaproteobacteria</taxon>
        <taxon>Candidatus Competibacteraceae</taxon>
        <taxon>Candidatus Contendibacter</taxon>
    </lineage>
</organism>
<keyword evidence="2" id="KW-0227">DNA damage</keyword>
<dbReference type="PRINTS" id="PR00726">
    <property type="entry name" value="LEXASERPTASE"/>
</dbReference>
<dbReference type="GO" id="GO:0006355">
    <property type="term" value="P:regulation of DNA-templated transcription"/>
    <property type="evidence" value="ECO:0007669"/>
    <property type="project" value="InterPro"/>
</dbReference>
<evidence type="ECO:0000313" key="9">
    <source>
        <dbReference type="EMBL" id="CDH45307.1"/>
    </source>
</evidence>
<feature type="domain" description="Peptidase S24/S26A/S26B/S26C" evidence="8">
    <location>
        <begin position="32"/>
        <end position="141"/>
    </location>
</feature>
<dbReference type="EMBL" id="CBTK010000136">
    <property type="protein sequence ID" value="CDH45307.1"/>
    <property type="molecule type" value="Genomic_DNA"/>
</dbReference>
<name>A0A7U7GBW8_9GAMM</name>
<dbReference type="InterPro" id="IPR036286">
    <property type="entry name" value="LexA/Signal_pep-like_sf"/>
</dbReference>
<proteinExistence type="inferred from homology"/>
<dbReference type="GO" id="GO:0009432">
    <property type="term" value="P:SOS response"/>
    <property type="evidence" value="ECO:0007669"/>
    <property type="project" value="UniProtKB-KW"/>
</dbReference>
<keyword evidence="6" id="KW-0742">SOS response</keyword>
<evidence type="ECO:0000313" key="10">
    <source>
        <dbReference type="Proteomes" id="UP000019184"/>
    </source>
</evidence>
<keyword evidence="3 7" id="KW-0378">Hydrolase</keyword>
<keyword evidence="5" id="KW-0234">DNA repair</keyword>
<sequence length="157" mass="16932">MAAVAERSPARAHRPRVDPAPFTDWPLLALPIPSGSPVPADDRIEHRLSLDDHLARIPEATFLLRVTGDTLVEAGIRDGDLLVMDRAIPATEGSVVLALIEGEFQLAQVGGDAAGRRVLRATAPNGGERRLDDEEVVTIGVARWAIHRLWPGRAAPH</sequence>
<evidence type="ECO:0000256" key="6">
    <source>
        <dbReference type="ARBA" id="ARBA00023236"/>
    </source>
</evidence>
<accession>A0A7U7GBW8</accession>
<dbReference type="OrthoDB" id="9787787at2"/>
<dbReference type="RefSeq" id="WP_051497695.1">
    <property type="nucleotide sequence ID" value="NZ_CBTK010000136.1"/>
</dbReference>
<dbReference type="InterPro" id="IPR015927">
    <property type="entry name" value="Peptidase_S24_S26A/B/C"/>
</dbReference>
<dbReference type="GO" id="GO:0003677">
    <property type="term" value="F:DNA binding"/>
    <property type="evidence" value="ECO:0007669"/>
    <property type="project" value="InterPro"/>
</dbReference>
<keyword evidence="4 7" id="KW-0068">Autocatalytic cleavage</keyword>
<dbReference type="CDD" id="cd06529">
    <property type="entry name" value="S24_LexA-like"/>
    <property type="match status" value="1"/>
</dbReference>
<dbReference type="SUPFAM" id="SSF51306">
    <property type="entry name" value="LexA/Signal peptidase"/>
    <property type="match status" value="1"/>
</dbReference>
<dbReference type="PANTHER" id="PTHR33516">
    <property type="entry name" value="LEXA REPRESSOR"/>
    <property type="match status" value="1"/>
</dbReference>
<gene>
    <name evidence="9" type="ORF">BN874_2200001</name>
</gene>
<dbReference type="InterPro" id="IPR039418">
    <property type="entry name" value="LexA-like"/>
</dbReference>
<evidence type="ECO:0000256" key="3">
    <source>
        <dbReference type="ARBA" id="ARBA00022801"/>
    </source>
</evidence>
<evidence type="ECO:0000256" key="2">
    <source>
        <dbReference type="ARBA" id="ARBA00022763"/>
    </source>
</evidence>
<evidence type="ECO:0000256" key="4">
    <source>
        <dbReference type="ARBA" id="ARBA00022813"/>
    </source>
</evidence>
<dbReference type="GO" id="GO:0016787">
    <property type="term" value="F:hydrolase activity"/>
    <property type="evidence" value="ECO:0007669"/>
    <property type="project" value="UniProtKB-KW"/>
</dbReference>
<dbReference type="GO" id="GO:0006281">
    <property type="term" value="P:DNA repair"/>
    <property type="evidence" value="ECO:0007669"/>
    <property type="project" value="UniProtKB-KW"/>
</dbReference>
<dbReference type="Gene3D" id="2.10.109.10">
    <property type="entry name" value="Umud Fragment, subunit A"/>
    <property type="match status" value="1"/>
</dbReference>
<comment type="caution">
    <text evidence="9">The sequence shown here is derived from an EMBL/GenBank/DDBJ whole genome shotgun (WGS) entry which is preliminary data.</text>
</comment>
<dbReference type="AlphaFoldDB" id="A0A7U7GBW8"/>
<keyword evidence="10" id="KW-1185">Reference proteome</keyword>
<reference evidence="9 10" key="1">
    <citation type="journal article" date="2014" name="ISME J.">
        <title>Candidatus Competibacter-lineage genomes retrieved from metagenomes reveal functional metabolic diversity.</title>
        <authorList>
            <person name="McIlroy S.J."/>
            <person name="Albertsen M."/>
            <person name="Andresen E.K."/>
            <person name="Saunders A.M."/>
            <person name="Kristiansen R."/>
            <person name="Stokholm-Bjerregaard M."/>
            <person name="Nielsen K.L."/>
            <person name="Nielsen P.H."/>
        </authorList>
    </citation>
    <scope>NUCLEOTIDE SEQUENCE [LARGE SCALE GENOMIC DNA]</scope>
    <source>
        <strain evidence="9 10">Run_B_J11</strain>
    </source>
</reference>
<evidence type="ECO:0000259" key="8">
    <source>
        <dbReference type="Pfam" id="PF00717"/>
    </source>
</evidence>
<protein>
    <recommendedName>
        <fullName evidence="8">Peptidase S24/S26A/S26B/S26C domain-containing protein</fullName>
    </recommendedName>
</protein>
<comment type="similarity">
    <text evidence="1 7">Belongs to the peptidase S24 family.</text>
</comment>
<dbReference type="InterPro" id="IPR006197">
    <property type="entry name" value="Peptidase_S24_LexA"/>
</dbReference>
<dbReference type="InterPro" id="IPR050077">
    <property type="entry name" value="LexA_repressor"/>
</dbReference>
<evidence type="ECO:0000256" key="7">
    <source>
        <dbReference type="RuleBase" id="RU003991"/>
    </source>
</evidence>
<evidence type="ECO:0000256" key="1">
    <source>
        <dbReference type="ARBA" id="ARBA00007484"/>
    </source>
</evidence>
<dbReference type="Pfam" id="PF00717">
    <property type="entry name" value="Peptidase_S24"/>
    <property type="match status" value="1"/>
</dbReference>
<evidence type="ECO:0000256" key="5">
    <source>
        <dbReference type="ARBA" id="ARBA00023204"/>
    </source>
</evidence>
<dbReference type="Proteomes" id="UP000019184">
    <property type="component" value="Unassembled WGS sequence"/>
</dbReference>
<dbReference type="PANTHER" id="PTHR33516:SF2">
    <property type="entry name" value="LEXA REPRESSOR-RELATED"/>
    <property type="match status" value="1"/>
</dbReference>